<name>A0A6D2JWN6_9BRAS</name>
<dbReference type="AlphaFoldDB" id="A0A6D2JWN6"/>
<organism evidence="2 3">
    <name type="scientific">Microthlaspi erraticum</name>
    <dbReference type="NCBI Taxonomy" id="1685480"/>
    <lineage>
        <taxon>Eukaryota</taxon>
        <taxon>Viridiplantae</taxon>
        <taxon>Streptophyta</taxon>
        <taxon>Embryophyta</taxon>
        <taxon>Tracheophyta</taxon>
        <taxon>Spermatophyta</taxon>
        <taxon>Magnoliopsida</taxon>
        <taxon>eudicotyledons</taxon>
        <taxon>Gunneridae</taxon>
        <taxon>Pentapetalae</taxon>
        <taxon>rosids</taxon>
        <taxon>malvids</taxon>
        <taxon>Brassicales</taxon>
        <taxon>Brassicaceae</taxon>
        <taxon>Coluteocarpeae</taxon>
        <taxon>Microthlaspi</taxon>
    </lineage>
</organism>
<dbReference type="EMBL" id="CACVBM020001296">
    <property type="protein sequence ID" value="CAA7044301.1"/>
    <property type="molecule type" value="Genomic_DNA"/>
</dbReference>
<dbReference type="Proteomes" id="UP000467841">
    <property type="component" value="Unassembled WGS sequence"/>
</dbReference>
<evidence type="ECO:0008006" key="4">
    <source>
        <dbReference type="Google" id="ProtNLM"/>
    </source>
</evidence>
<comment type="caution">
    <text evidence="2">The sequence shown here is derived from an EMBL/GenBank/DDBJ whole genome shotgun (WGS) entry which is preliminary data.</text>
</comment>
<accession>A0A6D2JWN6</accession>
<dbReference type="OrthoDB" id="4207594at2759"/>
<evidence type="ECO:0000313" key="3">
    <source>
        <dbReference type="Proteomes" id="UP000467841"/>
    </source>
</evidence>
<evidence type="ECO:0000313" key="2">
    <source>
        <dbReference type="EMBL" id="CAA7044301.1"/>
    </source>
</evidence>
<proteinExistence type="predicted"/>
<protein>
    <recommendedName>
        <fullName evidence="4">RRM domain-containing protein</fullName>
    </recommendedName>
</protein>
<reference evidence="2" key="1">
    <citation type="submission" date="2020-01" db="EMBL/GenBank/DDBJ databases">
        <authorList>
            <person name="Mishra B."/>
        </authorList>
    </citation>
    <scope>NUCLEOTIDE SEQUENCE [LARGE SCALE GENOMIC DNA]</scope>
</reference>
<keyword evidence="3" id="KW-1185">Reference proteome</keyword>
<feature type="region of interest" description="Disordered" evidence="1">
    <location>
        <begin position="142"/>
        <end position="164"/>
    </location>
</feature>
<gene>
    <name evidence="2" type="ORF">MERR_LOCUS31536</name>
</gene>
<evidence type="ECO:0000256" key="1">
    <source>
        <dbReference type="SAM" id="MobiDB-lite"/>
    </source>
</evidence>
<sequence>MQLKRKSFSEWKERRVRRAYVYIRGEGAVEKALKLSGSEMDGHKLVVNTLWFTPPTGTSRIRRDEVVAVTGYDTSLPSKLIKSAFVYADVYGKGAKEKDNMGDSPPWATLDGELPFYGLLPLSERLANPNWKEQLIEGWRKKKMAQAAEDDDAEEGGPSSSLRL</sequence>